<dbReference type="RefSeq" id="WP_216416671.1">
    <property type="nucleotide sequence ID" value="NZ_JAHLQK010000003.1"/>
</dbReference>
<accession>A0ABS6G2R3</accession>
<dbReference type="EMBL" id="JAHLQK010000003">
    <property type="protein sequence ID" value="MBU5676653.1"/>
    <property type="molecule type" value="Genomic_DNA"/>
</dbReference>
<name>A0ABS6G2R3_9FIRM</name>
<dbReference type="NCBIfam" id="TIGR03826">
    <property type="entry name" value="YvyF"/>
    <property type="match status" value="1"/>
</dbReference>
<evidence type="ECO:0000313" key="2">
    <source>
        <dbReference type="Proteomes" id="UP000779508"/>
    </source>
</evidence>
<organism evidence="1 2">
    <name type="scientific">Alkaliphilus flagellatus</name>
    <dbReference type="NCBI Taxonomy" id="2841507"/>
    <lineage>
        <taxon>Bacteria</taxon>
        <taxon>Bacillati</taxon>
        <taxon>Bacillota</taxon>
        <taxon>Clostridia</taxon>
        <taxon>Peptostreptococcales</taxon>
        <taxon>Natronincolaceae</taxon>
        <taxon>Alkaliphilus</taxon>
    </lineage>
</organism>
<keyword evidence="2" id="KW-1185">Reference proteome</keyword>
<protein>
    <submittedName>
        <fullName evidence="1">MerR family transcriptional regulator</fullName>
    </submittedName>
</protein>
<dbReference type="Proteomes" id="UP000779508">
    <property type="component" value="Unassembled WGS sequence"/>
</dbReference>
<gene>
    <name evidence="1" type="ORF">KQI88_09500</name>
</gene>
<evidence type="ECO:0000313" key="1">
    <source>
        <dbReference type="EMBL" id="MBU5676653.1"/>
    </source>
</evidence>
<sequence length="139" mass="16113">MDLRNCKKCGRVFAYIASEVCSRCANSDEDDFKKVKEYLYDNPGATIVEVSEETGVDEKKILRYLRESRIEIREEDNLLLDCERCGAPIRSGRFCDPCIISMKKEFTAVLKPKAEQPKIRDLGKQDTKMYTAEIRKKFK</sequence>
<dbReference type="InterPro" id="IPR022258">
    <property type="entry name" value="Flagellar_operon_YvyF"/>
</dbReference>
<proteinExistence type="predicted"/>
<comment type="caution">
    <text evidence="1">The sequence shown here is derived from an EMBL/GenBank/DDBJ whole genome shotgun (WGS) entry which is preliminary data.</text>
</comment>
<reference evidence="1 2" key="1">
    <citation type="submission" date="2021-06" db="EMBL/GenBank/DDBJ databases">
        <authorList>
            <person name="Sun Q."/>
            <person name="Li D."/>
        </authorList>
    </citation>
    <scope>NUCLEOTIDE SEQUENCE [LARGE SCALE GENOMIC DNA]</scope>
    <source>
        <strain evidence="1 2">MSJ-5</strain>
    </source>
</reference>